<name>A0A448YJQ2_BRENA</name>
<feature type="compositionally biased region" description="Basic and acidic residues" evidence="1">
    <location>
        <begin position="1"/>
        <end position="16"/>
    </location>
</feature>
<sequence length="497" mass="55149">MLVRHKDTSNRTRSEDSSPSPSTLSLNAKRSETILSPHSSVLNVLHNPELDIDPPMGSPADLFRNNEFSFTSWQSISPDPLRLGGFPLNSSPNVGSILSSSSDPEERAELNAYDDRDATAQLTSQNANNPSPTSNVVILRPSSPLDEDYENISSDLSDENGTLDSSTIIPSFVMPRVSIPTLDSTTDNAPLNIQIVGEDNHSLISRLSNYRKTLGNVTFQSSNQPAPKLILIILNQDNYLLPRIVQKPFIPILLESRGASASIPPLDRLSNQYMVCKPLHMRSLSDDLTVLIDFLSGLDRNCALLNRLLDNGRIGYSMKLNTVNSVLIESSSSDFSKAKPIPETASSSSSSSSSDGTRKRRRERDFEKLRAKLFFGFAFGVVSLTIIVIWRELTSTTPRQSAQELVDSNGGFTRIRTSFISFSEAPFYSFSSTPEYDPIPTKFSGTTDLEPWQKYMDEWNDFMFLRLDCIAEEISSLGRLLIQRAKLAFLNLLSIFG</sequence>
<feature type="region of interest" description="Disordered" evidence="1">
    <location>
        <begin position="1"/>
        <end position="26"/>
    </location>
</feature>
<dbReference type="AlphaFoldDB" id="A0A448YJQ2"/>
<keyword evidence="4" id="KW-1185">Reference proteome</keyword>
<organism evidence="3 4">
    <name type="scientific">Brettanomyces naardenensis</name>
    <name type="common">Yeast</name>
    <dbReference type="NCBI Taxonomy" id="13370"/>
    <lineage>
        <taxon>Eukaryota</taxon>
        <taxon>Fungi</taxon>
        <taxon>Dikarya</taxon>
        <taxon>Ascomycota</taxon>
        <taxon>Saccharomycotina</taxon>
        <taxon>Pichiomycetes</taxon>
        <taxon>Pichiales</taxon>
        <taxon>Pichiaceae</taxon>
        <taxon>Brettanomyces</taxon>
    </lineage>
</organism>
<evidence type="ECO:0000256" key="1">
    <source>
        <dbReference type="SAM" id="MobiDB-lite"/>
    </source>
</evidence>
<evidence type="ECO:0000313" key="4">
    <source>
        <dbReference type="Proteomes" id="UP000290900"/>
    </source>
</evidence>
<evidence type="ECO:0000256" key="2">
    <source>
        <dbReference type="SAM" id="Phobius"/>
    </source>
</evidence>
<proteinExistence type="predicted"/>
<keyword evidence="2" id="KW-0472">Membrane</keyword>
<gene>
    <name evidence="3" type="ORF">BRENAR_LOCUS1894</name>
</gene>
<feature type="transmembrane region" description="Helical" evidence="2">
    <location>
        <begin position="369"/>
        <end position="390"/>
    </location>
</feature>
<accession>A0A448YJQ2</accession>
<feature type="compositionally biased region" description="Low complexity" evidence="1">
    <location>
        <begin position="17"/>
        <end position="26"/>
    </location>
</feature>
<keyword evidence="2" id="KW-1133">Transmembrane helix</keyword>
<dbReference type="OrthoDB" id="3989662at2759"/>
<dbReference type="Proteomes" id="UP000290900">
    <property type="component" value="Unassembled WGS sequence"/>
</dbReference>
<protein>
    <submittedName>
        <fullName evidence="3">DEKNAAC102087</fullName>
    </submittedName>
</protein>
<dbReference type="InParanoid" id="A0A448YJQ2"/>
<feature type="region of interest" description="Disordered" evidence="1">
    <location>
        <begin position="335"/>
        <end position="361"/>
    </location>
</feature>
<evidence type="ECO:0000313" key="3">
    <source>
        <dbReference type="EMBL" id="VEU21159.1"/>
    </source>
</evidence>
<dbReference type="EMBL" id="CAACVR010000010">
    <property type="protein sequence ID" value="VEU21159.1"/>
    <property type="molecule type" value="Genomic_DNA"/>
</dbReference>
<keyword evidence="2" id="KW-0812">Transmembrane</keyword>
<reference evidence="3 4" key="1">
    <citation type="submission" date="2018-12" db="EMBL/GenBank/DDBJ databases">
        <authorList>
            <person name="Tiukova I."/>
            <person name="Dainat J."/>
        </authorList>
    </citation>
    <scope>NUCLEOTIDE SEQUENCE [LARGE SCALE GENOMIC DNA]</scope>
</reference>